<dbReference type="GO" id="GO:0006281">
    <property type="term" value="P:DNA repair"/>
    <property type="evidence" value="ECO:0007669"/>
    <property type="project" value="UniProtKB-KW"/>
</dbReference>
<evidence type="ECO:0000256" key="7">
    <source>
        <dbReference type="ARBA" id="ARBA00022801"/>
    </source>
</evidence>
<comment type="caution">
    <text evidence="13">The sequence shown here is derived from an EMBL/GenBank/DDBJ whole genome shotgun (WGS) entry which is preliminary data.</text>
</comment>
<dbReference type="Gene3D" id="3.90.79.10">
    <property type="entry name" value="Nucleoside Triphosphate Pyrophosphohydrolase"/>
    <property type="match status" value="1"/>
</dbReference>
<dbReference type="SUPFAM" id="SSF55811">
    <property type="entry name" value="Nudix"/>
    <property type="match status" value="1"/>
</dbReference>
<dbReference type="GO" id="GO:0035539">
    <property type="term" value="F:8-oxo-7,8-dihydrodeoxyguanosine triphosphate pyrophosphatase activity"/>
    <property type="evidence" value="ECO:0007669"/>
    <property type="project" value="UniProtKB-EC"/>
</dbReference>
<dbReference type="Proteomes" id="UP000813385">
    <property type="component" value="Unassembled WGS sequence"/>
</dbReference>
<accession>A0A8K0X7P0</accession>
<evidence type="ECO:0000256" key="9">
    <source>
        <dbReference type="ARBA" id="ARBA00023204"/>
    </source>
</evidence>
<dbReference type="Pfam" id="PF00293">
    <property type="entry name" value="NUDIX"/>
    <property type="match status" value="1"/>
</dbReference>
<dbReference type="GO" id="GO:0044716">
    <property type="term" value="F:8-oxo-GDP phosphatase activity"/>
    <property type="evidence" value="ECO:0007669"/>
    <property type="project" value="TreeGrafter"/>
</dbReference>
<evidence type="ECO:0000313" key="14">
    <source>
        <dbReference type="Proteomes" id="UP000813385"/>
    </source>
</evidence>
<dbReference type="GO" id="GO:0046872">
    <property type="term" value="F:metal ion binding"/>
    <property type="evidence" value="ECO:0007669"/>
    <property type="project" value="UniProtKB-KW"/>
</dbReference>
<name>A0A8K0X7P0_9PEZI</name>
<dbReference type="GO" id="GO:0006260">
    <property type="term" value="P:DNA replication"/>
    <property type="evidence" value="ECO:0007669"/>
    <property type="project" value="UniProtKB-KW"/>
</dbReference>
<dbReference type="AlphaFoldDB" id="A0A8K0X7P0"/>
<evidence type="ECO:0000259" key="12">
    <source>
        <dbReference type="PROSITE" id="PS51462"/>
    </source>
</evidence>
<keyword evidence="14" id="KW-1185">Reference proteome</keyword>
<evidence type="ECO:0000256" key="8">
    <source>
        <dbReference type="ARBA" id="ARBA00022842"/>
    </source>
</evidence>
<keyword evidence="8" id="KW-0460">Magnesium</keyword>
<sequence>MEFLTMSKLEVQNRTNAGADKSDHASIDKITVGAAIIRNTDGCNEILLLKRNADEAYYPNVFEIPGGKVDAQDTCIRDAIVREVVEETGLQVSAITAALPPMRYTTRKTTRDAAGTEVVIERQALQLSYIVSIDPEQGMNFIVNKNEHSMGRWVGLESLQGVDMTDEMRRIVLVALRTT</sequence>
<gene>
    <name evidence="13" type="ORF">B0T11DRAFT_219704</name>
</gene>
<keyword evidence="5" id="KW-0479">Metal-binding</keyword>
<keyword evidence="6" id="KW-0227">DNA damage</keyword>
<evidence type="ECO:0000313" key="13">
    <source>
        <dbReference type="EMBL" id="KAH7375076.1"/>
    </source>
</evidence>
<evidence type="ECO:0000256" key="6">
    <source>
        <dbReference type="ARBA" id="ARBA00022763"/>
    </source>
</evidence>
<keyword evidence="9" id="KW-0234">DNA repair</keyword>
<dbReference type="PROSITE" id="PS51462">
    <property type="entry name" value="NUDIX"/>
    <property type="match status" value="1"/>
</dbReference>
<dbReference type="EC" id="3.6.1.55" evidence="11"/>
<keyword evidence="7 13" id="KW-0378">Hydrolase</keyword>
<evidence type="ECO:0000256" key="4">
    <source>
        <dbReference type="ARBA" id="ARBA00022705"/>
    </source>
</evidence>
<dbReference type="GO" id="GO:0008413">
    <property type="term" value="F:8-oxo-7,8-dihydroguanosine triphosphate pyrophosphatase activity"/>
    <property type="evidence" value="ECO:0007669"/>
    <property type="project" value="TreeGrafter"/>
</dbReference>
<dbReference type="PANTHER" id="PTHR47707">
    <property type="entry name" value="8-OXO-DGTP DIPHOSPHATASE"/>
    <property type="match status" value="1"/>
</dbReference>
<proteinExistence type="inferred from homology"/>
<reference evidence="13" key="1">
    <citation type="journal article" date="2021" name="Nat. Commun.">
        <title>Genetic determinants of endophytism in the Arabidopsis root mycobiome.</title>
        <authorList>
            <person name="Mesny F."/>
            <person name="Miyauchi S."/>
            <person name="Thiergart T."/>
            <person name="Pickel B."/>
            <person name="Atanasova L."/>
            <person name="Karlsson M."/>
            <person name="Huettel B."/>
            <person name="Barry K.W."/>
            <person name="Haridas S."/>
            <person name="Chen C."/>
            <person name="Bauer D."/>
            <person name="Andreopoulos W."/>
            <person name="Pangilinan J."/>
            <person name="LaButti K."/>
            <person name="Riley R."/>
            <person name="Lipzen A."/>
            <person name="Clum A."/>
            <person name="Drula E."/>
            <person name="Henrissat B."/>
            <person name="Kohler A."/>
            <person name="Grigoriev I.V."/>
            <person name="Martin F.M."/>
            <person name="Hacquard S."/>
        </authorList>
    </citation>
    <scope>NUCLEOTIDE SEQUENCE</scope>
    <source>
        <strain evidence="13">MPI-CAGE-AT-0016</strain>
    </source>
</reference>
<dbReference type="PANTHER" id="PTHR47707:SF1">
    <property type="entry name" value="NUDIX HYDROLASE FAMILY PROTEIN"/>
    <property type="match status" value="1"/>
</dbReference>
<evidence type="ECO:0000256" key="5">
    <source>
        <dbReference type="ARBA" id="ARBA00022723"/>
    </source>
</evidence>
<dbReference type="GO" id="GO:0044715">
    <property type="term" value="F:8-oxo-dGDP phosphatase activity"/>
    <property type="evidence" value="ECO:0007669"/>
    <property type="project" value="TreeGrafter"/>
</dbReference>
<comment type="similarity">
    <text evidence="2">Belongs to the Nudix hydrolase family.</text>
</comment>
<dbReference type="InterPro" id="IPR047127">
    <property type="entry name" value="MutT-like"/>
</dbReference>
<comment type="catalytic activity">
    <reaction evidence="10">
        <text>8-oxo-dGTP + H2O = 8-oxo-dGMP + diphosphate + H(+)</text>
        <dbReference type="Rhea" id="RHEA:31575"/>
        <dbReference type="ChEBI" id="CHEBI:15377"/>
        <dbReference type="ChEBI" id="CHEBI:15378"/>
        <dbReference type="ChEBI" id="CHEBI:33019"/>
        <dbReference type="ChEBI" id="CHEBI:63224"/>
        <dbReference type="ChEBI" id="CHEBI:77896"/>
        <dbReference type="EC" id="3.6.1.55"/>
    </reaction>
</comment>
<organism evidence="13 14">
    <name type="scientific">Plectosphaerella cucumerina</name>
    <dbReference type="NCBI Taxonomy" id="40658"/>
    <lineage>
        <taxon>Eukaryota</taxon>
        <taxon>Fungi</taxon>
        <taxon>Dikarya</taxon>
        <taxon>Ascomycota</taxon>
        <taxon>Pezizomycotina</taxon>
        <taxon>Sordariomycetes</taxon>
        <taxon>Hypocreomycetidae</taxon>
        <taxon>Glomerellales</taxon>
        <taxon>Plectosphaerellaceae</taxon>
        <taxon>Plectosphaerella</taxon>
    </lineage>
</organism>
<evidence type="ECO:0000256" key="1">
    <source>
        <dbReference type="ARBA" id="ARBA00001946"/>
    </source>
</evidence>
<comment type="cofactor">
    <cofactor evidence="1">
        <name>Mg(2+)</name>
        <dbReference type="ChEBI" id="CHEBI:18420"/>
    </cofactor>
</comment>
<evidence type="ECO:0000256" key="3">
    <source>
        <dbReference type="ARBA" id="ARBA00022457"/>
    </source>
</evidence>
<dbReference type="OrthoDB" id="276276at2759"/>
<dbReference type="CDD" id="cd02883">
    <property type="entry name" value="NUDIX_Hydrolase"/>
    <property type="match status" value="1"/>
</dbReference>
<protein>
    <recommendedName>
        <fullName evidence="11">8-oxo-dGTP diphosphatase</fullName>
        <ecNumber evidence="11">3.6.1.55</ecNumber>
    </recommendedName>
</protein>
<dbReference type="EMBL" id="JAGPXD010000001">
    <property type="protein sequence ID" value="KAH7375076.1"/>
    <property type="molecule type" value="Genomic_DNA"/>
</dbReference>
<evidence type="ECO:0000256" key="2">
    <source>
        <dbReference type="ARBA" id="ARBA00005582"/>
    </source>
</evidence>
<dbReference type="InterPro" id="IPR000086">
    <property type="entry name" value="NUDIX_hydrolase_dom"/>
</dbReference>
<feature type="domain" description="Nudix hydrolase" evidence="12">
    <location>
        <begin position="27"/>
        <end position="177"/>
    </location>
</feature>
<dbReference type="InterPro" id="IPR015797">
    <property type="entry name" value="NUDIX_hydrolase-like_dom_sf"/>
</dbReference>
<evidence type="ECO:0000256" key="11">
    <source>
        <dbReference type="ARBA" id="ARBA00038905"/>
    </source>
</evidence>
<evidence type="ECO:0000256" key="10">
    <source>
        <dbReference type="ARBA" id="ARBA00035861"/>
    </source>
</evidence>
<keyword evidence="4" id="KW-0235">DNA replication</keyword>
<keyword evidence="3" id="KW-0515">Mutator protein</keyword>